<keyword evidence="2 7" id="KW-0812">Transmembrane</keyword>
<evidence type="ECO:0000256" key="1">
    <source>
        <dbReference type="ARBA" id="ARBA00004141"/>
    </source>
</evidence>
<name>A0A067TLP1_GALM3</name>
<feature type="transmembrane region" description="Helical" evidence="7">
    <location>
        <begin position="119"/>
        <end position="142"/>
    </location>
</feature>
<dbReference type="PANTHER" id="PTHR33048">
    <property type="entry name" value="PTH11-LIKE INTEGRAL MEMBRANE PROTEIN (AFU_ORTHOLOGUE AFUA_5G11245)"/>
    <property type="match status" value="1"/>
</dbReference>
<dbReference type="AlphaFoldDB" id="A0A067TLP1"/>
<dbReference type="InterPro" id="IPR052337">
    <property type="entry name" value="SAT4-like"/>
</dbReference>
<proteinExistence type="inferred from homology"/>
<sequence>MDPESAAILASQKLAHNLFVWRVCLTFVHMLAIVSSAFRIHRRIKTRQFWIDDHFATLTLIFDCIYFPTLWLRQLKSPVSQIVTSWMSLIGFTLVIWCARISLALSIARVIPPKQPMRFACVCLACLFGAFCIGGLIQVCIACGEKGAAWPRYFPYQCQLKAAFGITRVCTDVFSDILLVAIPLWTFYRRLNLLPVTTRRLVKACFAASILTALSSILSSIILFNHDGSDSKVREAETSFLASVMAHLMASTSFLVCNTLVVATSFYRFFRTEEPVAAVGDPQPVILNPISRTDTREVTSDTPSSNSDSSHHGTVLSSIIDGSAPDQRQDITSASDSYHLELTEIYESRFSDA</sequence>
<feature type="transmembrane region" description="Helical" evidence="7">
    <location>
        <begin position="83"/>
        <end position="107"/>
    </location>
</feature>
<evidence type="ECO:0000256" key="6">
    <source>
        <dbReference type="SAM" id="MobiDB-lite"/>
    </source>
</evidence>
<evidence type="ECO:0000256" key="2">
    <source>
        <dbReference type="ARBA" id="ARBA00022692"/>
    </source>
</evidence>
<dbReference type="HOGENOM" id="CLU_052841_2_2_1"/>
<feature type="transmembrane region" description="Helical" evidence="7">
    <location>
        <begin position="200"/>
        <end position="224"/>
    </location>
</feature>
<dbReference type="OrthoDB" id="3229610at2759"/>
<keyword evidence="10" id="KW-1185">Reference proteome</keyword>
<evidence type="ECO:0000256" key="5">
    <source>
        <dbReference type="ARBA" id="ARBA00038359"/>
    </source>
</evidence>
<evidence type="ECO:0000313" key="9">
    <source>
        <dbReference type="EMBL" id="KDR80829.1"/>
    </source>
</evidence>
<comment type="subcellular location">
    <subcellularLocation>
        <location evidence="1">Membrane</location>
        <topology evidence="1">Multi-pass membrane protein</topology>
    </subcellularLocation>
</comment>
<feature type="region of interest" description="Disordered" evidence="6">
    <location>
        <begin position="293"/>
        <end position="330"/>
    </location>
</feature>
<dbReference type="STRING" id="685588.A0A067TLP1"/>
<dbReference type="InterPro" id="IPR049326">
    <property type="entry name" value="Rhodopsin_dom_fungi"/>
</dbReference>
<dbReference type="GO" id="GO:0016020">
    <property type="term" value="C:membrane"/>
    <property type="evidence" value="ECO:0007669"/>
    <property type="project" value="UniProtKB-SubCell"/>
</dbReference>
<evidence type="ECO:0000256" key="3">
    <source>
        <dbReference type="ARBA" id="ARBA00022989"/>
    </source>
</evidence>
<protein>
    <recommendedName>
        <fullName evidence="8">Rhodopsin domain-containing protein</fullName>
    </recommendedName>
</protein>
<comment type="similarity">
    <text evidence="5">Belongs to the SAT4 family.</text>
</comment>
<reference evidence="10" key="1">
    <citation type="journal article" date="2014" name="Proc. Natl. Acad. Sci. U.S.A.">
        <title>Extensive sampling of basidiomycete genomes demonstrates inadequacy of the white-rot/brown-rot paradigm for wood decay fungi.</title>
        <authorList>
            <person name="Riley R."/>
            <person name="Salamov A.A."/>
            <person name="Brown D.W."/>
            <person name="Nagy L.G."/>
            <person name="Floudas D."/>
            <person name="Held B.W."/>
            <person name="Levasseur A."/>
            <person name="Lombard V."/>
            <person name="Morin E."/>
            <person name="Otillar R."/>
            <person name="Lindquist E.A."/>
            <person name="Sun H."/>
            <person name="LaButti K.M."/>
            <person name="Schmutz J."/>
            <person name="Jabbour D."/>
            <person name="Luo H."/>
            <person name="Baker S.E."/>
            <person name="Pisabarro A.G."/>
            <person name="Walton J.D."/>
            <person name="Blanchette R.A."/>
            <person name="Henrissat B."/>
            <person name="Martin F."/>
            <person name="Cullen D."/>
            <person name="Hibbett D.S."/>
            <person name="Grigoriev I.V."/>
        </authorList>
    </citation>
    <scope>NUCLEOTIDE SEQUENCE [LARGE SCALE GENOMIC DNA]</scope>
    <source>
        <strain evidence="10">CBS 339.88</strain>
    </source>
</reference>
<gene>
    <name evidence="9" type="ORF">GALMADRAFT_1109732</name>
</gene>
<keyword evidence="4 7" id="KW-0472">Membrane</keyword>
<feature type="domain" description="Rhodopsin" evidence="8">
    <location>
        <begin position="39"/>
        <end position="244"/>
    </location>
</feature>
<evidence type="ECO:0000256" key="7">
    <source>
        <dbReference type="SAM" id="Phobius"/>
    </source>
</evidence>
<evidence type="ECO:0000259" key="8">
    <source>
        <dbReference type="Pfam" id="PF20684"/>
    </source>
</evidence>
<evidence type="ECO:0000256" key="4">
    <source>
        <dbReference type="ARBA" id="ARBA00023136"/>
    </source>
</evidence>
<feature type="transmembrane region" description="Helical" evidence="7">
    <location>
        <begin position="50"/>
        <end position="71"/>
    </location>
</feature>
<dbReference type="EMBL" id="KL142371">
    <property type="protein sequence ID" value="KDR80829.1"/>
    <property type="molecule type" value="Genomic_DNA"/>
</dbReference>
<organism evidence="9 10">
    <name type="scientific">Galerina marginata (strain CBS 339.88)</name>
    <dbReference type="NCBI Taxonomy" id="685588"/>
    <lineage>
        <taxon>Eukaryota</taxon>
        <taxon>Fungi</taxon>
        <taxon>Dikarya</taxon>
        <taxon>Basidiomycota</taxon>
        <taxon>Agaricomycotina</taxon>
        <taxon>Agaricomycetes</taxon>
        <taxon>Agaricomycetidae</taxon>
        <taxon>Agaricales</taxon>
        <taxon>Agaricineae</taxon>
        <taxon>Strophariaceae</taxon>
        <taxon>Galerina</taxon>
    </lineage>
</organism>
<keyword evidence="3 7" id="KW-1133">Transmembrane helix</keyword>
<dbReference type="PANTHER" id="PTHR33048:SF47">
    <property type="entry name" value="INTEGRAL MEMBRANE PROTEIN-RELATED"/>
    <property type="match status" value="1"/>
</dbReference>
<feature type="transmembrane region" description="Helical" evidence="7">
    <location>
        <begin position="244"/>
        <end position="267"/>
    </location>
</feature>
<dbReference type="Pfam" id="PF20684">
    <property type="entry name" value="Fung_rhodopsin"/>
    <property type="match status" value="1"/>
</dbReference>
<evidence type="ECO:0000313" key="10">
    <source>
        <dbReference type="Proteomes" id="UP000027222"/>
    </source>
</evidence>
<feature type="transmembrane region" description="Helical" evidence="7">
    <location>
        <begin position="19"/>
        <end position="38"/>
    </location>
</feature>
<dbReference type="Proteomes" id="UP000027222">
    <property type="component" value="Unassembled WGS sequence"/>
</dbReference>
<feature type="transmembrane region" description="Helical" evidence="7">
    <location>
        <begin position="162"/>
        <end position="188"/>
    </location>
</feature>
<accession>A0A067TLP1</accession>